<keyword evidence="4" id="KW-1003">Cell membrane</keyword>
<evidence type="ECO:0000256" key="2">
    <source>
        <dbReference type="ARBA" id="ARBA00006555"/>
    </source>
</evidence>
<dbReference type="InterPro" id="IPR006260">
    <property type="entry name" value="TonB/TolA_C"/>
</dbReference>
<organism evidence="13 14">
    <name type="scientific">Limisphaera ngatamarikiensis</name>
    <dbReference type="NCBI Taxonomy" id="1324935"/>
    <lineage>
        <taxon>Bacteria</taxon>
        <taxon>Pseudomonadati</taxon>
        <taxon>Verrucomicrobiota</taxon>
        <taxon>Verrucomicrobiia</taxon>
        <taxon>Limisphaerales</taxon>
        <taxon>Limisphaeraceae</taxon>
        <taxon>Limisphaera</taxon>
    </lineage>
</organism>
<dbReference type="PROSITE" id="PS52015">
    <property type="entry name" value="TONB_CTD"/>
    <property type="match status" value="1"/>
</dbReference>
<dbReference type="InterPro" id="IPR051045">
    <property type="entry name" value="TonB-dependent_transducer"/>
</dbReference>
<evidence type="ECO:0000313" key="14">
    <source>
        <dbReference type="Proteomes" id="UP000477311"/>
    </source>
</evidence>
<feature type="region of interest" description="Disordered" evidence="10">
    <location>
        <begin position="50"/>
        <end position="78"/>
    </location>
</feature>
<dbReference type="Gene3D" id="3.30.1150.10">
    <property type="match status" value="1"/>
</dbReference>
<evidence type="ECO:0000256" key="1">
    <source>
        <dbReference type="ARBA" id="ARBA00004383"/>
    </source>
</evidence>
<dbReference type="GO" id="GO:0055085">
    <property type="term" value="P:transmembrane transport"/>
    <property type="evidence" value="ECO:0007669"/>
    <property type="project" value="InterPro"/>
</dbReference>
<evidence type="ECO:0000256" key="3">
    <source>
        <dbReference type="ARBA" id="ARBA00022448"/>
    </source>
</evidence>
<name>A0A6M1RIF6_9BACT</name>
<dbReference type="RefSeq" id="WP_165108101.1">
    <property type="nucleotide sequence ID" value="NZ_JAAKYA010000072.1"/>
</dbReference>
<proteinExistence type="inferred from homology"/>
<keyword evidence="5" id="KW-0997">Cell inner membrane</keyword>
<dbReference type="GO" id="GO:0015891">
    <property type="term" value="P:siderophore transport"/>
    <property type="evidence" value="ECO:0007669"/>
    <property type="project" value="InterPro"/>
</dbReference>
<evidence type="ECO:0000256" key="10">
    <source>
        <dbReference type="SAM" id="MobiDB-lite"/>
    </source>
</evidence>
<dbReference type="PRINTS" id="PR01374">
    <property type="entry name" value="TONBPROTEIN"/>
</dbReference>
<evidence type="ECO:0000259" key="12">
    <source>
        <dbReference type="PROSITE" id="PS52015"/>
    </source>
</evidence>
<dbReference type="GO" id="GO:0015031">
    <property type="term" value="P:protein transport"/>
    <property type="evidence" value="ECO:0007669"/>
    <property type="project" value="UniProtKB-KW"/>
</dbReference>
<dbReference type="NCBIfam" id="TIGR01352">
    <property type="entry name" value="tonB_Cterm"/>
    <property type="match status" value="1"/>
</dbReference>
<dbReference type="InterPro" id="IPR003538">
    <property type="entry name" value="TonB"/>
</dbReference>
<comment type="similarity">
    <text evidence="2">Belongs to the TonB family.</text>
</comment>
<dbReference type="GO" id="GO:0005886">
    <property type="term" value="C:plasma membrane"/>
    <property type="evidence" value="ECO:0007669"/>
    <property type="project" value="UniProtKB-SubCell"/>
</dbReference>
<keyword evidence="7" id="KW-0653">Protein transport</keyword>
<sequence length="214" mass="23082">MGGSGGWDLLRVWTGAAVLTLVVFLVLPFTQMASSRAQRLRLLTSLQTVNLETPPPSEEPPPPPPPQQPTEPPPPALVESAPTLNLSVSLDLATGAGGAWGGLAMPVLNPAAAVTGQEAFAMEEVEEPPELVASVPPVYPPALRRAGVEGRVVLVFVVDEQGQVQDARVERSTRPEFEGPALEAVRKWRFRPARKEGRPVRTYMRQPIRFSISS</sequence>
<keyword evidence="9 11" id="KW-0472">Membrane</keyword>
<keyword evidence="6 11" id="KW-0812">Transmembrane</keyword>
<evidence type="ECO:0000256" key="8">
    <source>
        <dbReference type="ARBA" id="ARBA00022989"/>
    </source>
</evidence>
<dbReference type="AlphaFoldDB" id="A0A6M1RIF6"/>
<evidence type="ECO:0000313" key="13">
    <source>
        <dbReference type="EMBL" id="NGO39848.1"/>
    </source>
</evidence>
<dbReference type="EMBL" id="JAAKYA010000072">
    <property type="protein sequence ID" value="NGO39848.1"/>
    <property type="molecule type" value="Genomic_DNA"/>
</dbReference>
<feature type="compositionally biased region" description="Pro residues" evidence="10">
    <location>
        <begin position="53"/>
        <end position="76"/>
    </location>
</feature>
<dbReference type="InterPro" id="IPR037682">
    <property type="entry name" value="TonB_C"/>
</dbReference>
<accession>A0A6M1RIF6</accession>
<comment type="caution">
    <text evidence="13">The sequence shown here is derived from an EMBL/GenBank/DDBJ whole genome shotgun (WGS) entry which is preliminary data.</text>
</comment>
<keyword evidence="8 11" id="KW-1133">Transmembrane helix</keyword>
<feature type="transmembrane region" description="Helical" evidence="11">
    <location>
        <begin position="12"/>
        <end position="30"/>
    </location>
</feature>
<keyword evidence="3" id="KW-0813">Transport</keyword>
<dbReference type="SUPFAM" id="SSF74653">
    <property type="entry name" value="TolA/TonB C-terminal domain"/>
    <property type="match status" value="1"/>
</dbReference>
<keyword evidence="14" id="KW-1185">Reference proteome</keyword>
<dbReference type="Proteomes" id="UP000477311">
    <property type="component" value="Unassembled WGS sequence"/>
</dbReference>
<evidence type="ECO:0000256" key="4">
    <source>
        <dbReference type="ARBA" id="ARBA00022475"/>
    </source>
</evidence>
<dbReference type="GO" id="GO:0030288">
    <property type="term" value="C:outer membrane-bounded periplasmic space"/>
    <property type="evidence" value="ECO:0007669"/>
    <property type="project" value="InterPro"/>
</dbReference>
<evidence type="ECO:0000256" key="9">
    <source>
        <dbReference type="ARBA" id="ARBA00023136"/>
    </source>
</evidence>
<gene>
    <name evidence="13" type="ORF">G4L39_10650</name>
</gene>
<reference evidence="13 14" key="1">
    <citation type="submission" date="2020-02" db="EMBL/GenBank/DDBJ databases">
        <title>Draft genome sequence of Limisphaera ngatamarikiensis NGM72.4T, a thermophilic Verrucomicrobia grouped in subdivision 3.</title>
        <authorList>
            <person name="Carere C.R."/>
            <person name="Steen J."/>
            <person name="Hugenholtz P."/>
            <person name="Stott M.B."/>
        </authorList>
    </citation>
    <scope>NUCLEOTIDE SEQUENCE [LARGE SCALE GENOMIC DNA]</scope>
    <source>
        <strain evidence="13 14">NGM72.4</strain>
    </source>
</reference>
<dbReference type="Pfam" id="PF03544">
    <property type="entry name" value="TonB_C"/>
    <property type="match status" value="1"/>
</dbReference>
<protein>
    <submittedName>
        <fullName evidence="13">Energy transducer TonB</fullName>
    </submittedName>
</protein>
<dbReference type="PANTHER" id="PTHR33446">
    <property type="entry name" value="PROTEIN TONB-RELATED"/>
    <property type="match status" value="1"/>
</dbReference>
<evidence type="ECO:0000256" key="11">
    <source>
        <dbReference type="SAM" id="Phobius"/>
    </source>
</evidence>
<dbReference type="GO" id="GO:0031992">
    <property type="term" value="F:energy transducer activity"/>
    <property type="evidence" value="ECO:0007669"/>
    <property type="project" value="InterPro"/>
</dbReference>
<comment type="subcellular location">
    <subcellularLocation>
        <location evidence="1">Cell inner membrane</location>
        <topology evidence="1">Single-pass membrane protein</topology>
        <orientation evidence="1">Periplasmic side</orientation>
    </subcellularLocation>
</comment>
<evidence type="ECO:0000256" key="5">
    <source>
        <dbReference type="ARBA" id="ARBA00022519"/>
    </source>
</evidence>
<evidence type="ECO:0000256" key="6">
    <source>
        <dbReference type="ARBA" id="ARBA00022692"/>
    </source>
</evidence>
<evidence type="ECO:0000256" key="7">
    <source>
        <dbReference type="ARBA" id="ARBA00022927"/>
    </source>
</evidence>
<feature type="domain" description="TonB C-terminal" evidence="12">
    <location>
        <begin position="124"/>
        <end position="214"/>
    </location>
</feature>